<dbReference type="CDD" id="cd21117">
    <property type="entry name" value="Twitch_MoaA"/>
    <property type="match status" value="1"/>
</dbReference>
<evidence type="ECO:0000256" key="1">
    <source>
        <dbReference type="ARBA" id="ARBA00001966"/>
    </source>
</evidence>
<evidence type="ECO:0000259" key="13">
    <source>
        <dbReference type="PROSITE" id="PS51918"/>
    </source>
</evidence>
<keyword evidence="4" id="KW-0949">S-adenosyl-L-methionine</keyword>
<keyword evidence="11" id="KW-0456">Lyase</keyword>
<dbReference type="PROSITE" id="PS51918">
    <property type="entry name" value="RADICAL_SAM"/>
    <property type="match status" value="1"/>
</dbReference>
<dbReference type="SUPFAM" id="SSF102114">
    <property type="entry name" value="Radical SAM enzymes"/>
    <property type="match status" value="1"/>
</dbReference>
<evidence type="ECO:0000256" key="11">
    <source>
        <dbReference type="ARBA" id="ARBA00023239"/>
    </source>
</evidence>
<sequence>MSAPHITAPLIDSQGRRINYLRLAITDRCNLRCRYCRPAKGVPFMPHDQILTLEELEFLVGIFCDLGVEKVRVTGGEPFSRRGCVPFLSRIRRIAGLKFLHITTNGVKTARYLDELVAIGVSGVNLSLDTLDRARFQRITRRDFLDSVLETLRGLIDRAIPLKINSVVLEDTTDEEIVRLVSLTEKQPVTLRFIERMPFSGTTGSVVLGSGDLVCRLRGIFPTLVETPASQAPTTARLFALPGHQGRLGVIQGYSRLFCKNCNKVRITPAGILKTCLYDDGALDLKQLLRSGAGAGEIKQAIVACVSKRFINGHEAERFSARKTEPSMAAIGG</sequence>
<protein>
    <recommendedName>
        <fullName evidence="2">GTP 3',8-cyclase</fullName>
        <ecNumber evidence="2">4.1.99.22</ecNumber>
    </recommendedName>
</protein>
<dbReference type="SFLD" id="SFLDG01386">
    <property type="entry name" value="main_SPASM_domain-containing"/>
    <property type="match status" value="1"/>
</dbReference>
<dbReference type="Pfam" id="PF04055">
    <property type="entry name" value="Radical_SAM"/>
    <property type="match status" value="1"/>
</dbReference>
<evidence type="ECO:0000256" key="5">
    <source>
        <dbReference type="ARBA" id="ARBA00022723"/>
    </source>
</evidence>
<dbReference type="InterPro" id="IPR000385">
    <property type="entry name" value="MoaA_NifB_PqqE_Fe-S-bd_CS"/>
</dbReference>
<dbReference type="InterPro" id="IPR050105">
    <property type="entry name" value="MoCo_biosynth_MoaA/MoaC"/>
</dbReference>
<dbReference type="GO" id="GO:0005525">
    <property type="term" value="F:GTP binding"/>
    <property type="evidence" value="ECO:0007669"/>
    <property type="project" value="UniProtKB-KW"/>
</dbReference>
<comment type="cofactor">
    <cofactor evidence="1">
        <name>[4Fe-4S] cluster</name>
        <dbReference type="ChEBI" id="CHEBI:49883"/>
    </cofactor>
</comment>
<dbReference type="CDD" id="cd01335">
    <property type="entry name" value="Radical_SAM"/>
    <property type="match status" value="1"/>
</dbReference>
<organism evidence="14">
    <name type="scientific">Desulfurivibrio alkaliphilus</name>
    <dbReference type="NCBI Taxonomy" id="427923"/>
    <lineage>
        <taxon>Bacteria</taxon>
        <taxon>Pseudomonadati</taxon>
        <taxon>Thermodesulfobacteriota</taxon>
        <taxon>Desulfobulbia</taxon>
        <taxon>Desulfobulbales</taxon>
        <taxon>Desulfobulbaceae</taxon>
        <taxon>Desulfurivibrio</taxon>
    </lineage>
</organism>
<dbReference type="PROSITE" id="PS01305">
    <property type="entry name" value="MOAA_NIFB_PQQE"/>
    <property type="match status" value="1"/>
</dbReference>
<dbReference type="InterPro" id="IPR040064">
    <property type="entry name" value="MoaA-like"/>
</dbReference>
<comment type="catalytic activity">
    <reaction evidence="12">
        <text>GTP + AH2 + S-adenosyl-L-methionine = (8S)-3',8-cyclo-7,8-dihydroguanosine 5'-triphosphate + 5'-deoxyadenosine + L-methionine + A + H(+)</text>
        <dbReference type="Rhea" id="RHEA:49576"/>
        <dbReference type="ChEBI" id="CHEBI:13193"/>
        <dbReference type="ChEBI" id="CHEBI:15378"/>
        <dbReference type="ChEBI" id="CHEBI:17319"/>
        <dbReference type="ChEBI" id="CHEBI:17499"/>
        <dbReference type="ChEBI" id="CHEBI:37565"/>
        <dbReference type="ChEBI" id="CHEBI:57844"/>
        <dbReference type="ChEBI" id="CHEBI:59789"/>
        <dbReference type="ChEBI" id="CHEBI:131766"/>
        <dbReference type="EC" id="4.1.99.22"/>
    </reaction>
</comment>
<evidence type="ECO:0000256" key="2">
    <source>
        <dbReference type="ARBA" id="ARBA00012167"/>
    </source>
</evidence>
<evidence type="ECO:0000256" key="8">
    <source>
        <dbReference type="ARBA" id="ARBA00023014"/>
    </source>
</evidence>
<dbReference type="EC" id="4.1.99.22" evidence="2"/>
<keyword evidence="6" id="KW-0547">Nucleotide-binding</keyword>
<evidence type="ECO:0000256" key="4">
    <source>
        <dbReference type="ARBA" id="ARBA00022691"/>
    </source>
</evidence>
<keyword evidence="8" id="KW-0411">Iron-sulfur</keyword>
<dbReference type="SFLD" id="SFLDG01383">
    <property type="entry name" value="cyclic_pyranopterin_phosphate"/>
    <property type="match status" value="1"/>
</dbReference>
<evidence type="ECO:0000256" key="3">
    <source>
        <dbReference type="ARBA" id="ARBA00022485"/>
    </source>
</evidence>
<evidence type="ECO:0000256" key="6">
    <source>
        <dbReference type="ARBA" id="ARBA00022741"/>
    </source>
</evidence>
<dbReference type="PANTHER" id="PTHR22960">
    <property type="entry name" value="MOLYBDOPTERIN COFACTOR SYNTHESIS PROTEIN A"/>
    <property type="match status" value="1"/>
</dbReference>
<dbReference type="InterPro" id="IPR058240">
    <property type="entry name" value="rSAM_sf"/>
</dbReference>
<dbReference type="Pfam" id="PF06463">
    <property type="entry name" value="Mob_synth_C"/>
    <property type="match status" value="1"/>
</dbReference>
<dbReference type="InterPro" id="IPR006638">
    <property type="entry name" value="Elp3/MiaA/NifB-like_rSAM"/>
</dbReference>
<dbReference type="GO" id="GO:0046872">
    <property type="term" value="F:metal ion binding"/>
    <property type="evidence" value="ECO:0007669"/>
    <property type="project" value="UniProtKB-KW"/>
</dbReference>
<feature type="domain" description="Radical SAM core" evidence="13">
    <location>
        <begin position="13"/>
        <end position="252"/>
    </location>
</feature>
<dbReference type="InterPro" id="IPR013785">
    <property type="entry name" value="Aldolase_TIM"/>
</dbReference>
<dbReference type="SFLD" id="SFLDG01067">
    <property type="entry name" value="SPASM/twitch_domain_containing"/>
    <property type="match status" value="1"/>
</dbReference>
<dbReference type="AlphaFoldDB" id="A0A7C2TH39"/>
<dbReference type="EMBL" id="DSDS01000087">
    <property type="protein sequence ID" value="HET97808.1"/>
    <property type="molecule type" value="Genomic_DNA"/>
</dbReference>
<evidence type="ECO:0000313" key="14">
    <source>
        <dbReference type="EMBL" id="HET97808.1"/>
    </source>
</evidence>
<dbReference type="InterPro" id="IPR007197">
    <property type="entry name" value="rSAM"/>
</dbReference>
<dbReference type="SFLD" id="SFLDS00029">
    <property type="entry name" value="Radical_SAM"/>
    <property type="match status" value="1"/>
</dbReference>
<evidence type="ECO:0000256" key="9">
    <source>
        <dbReference type="ARBA" id="ARBA00023134"/>
    </source>
</evidence>
<keyword evidence="5" id="KW-0479">Metal-binding</keyword>
<keyword evidence="7" id="KW-0408">Iron</keyword>
<dbReference type="Gene3D" id="3.20.20.70">
    <property type="entry name" value="Aldolase class I"/>
    <property type="match status" value="1"/>
</dbReference>
<dbReference type="Proteomes" id="UP000885986">
    <property type="component" value="Unassembled WGS sequence"/>
</dbReference>
<keyword evidence="10" id="KW-0501">Molybdenum cofactor biosynthesis</keyword>
<name>A0A7C2TH39_9BACT</name>
<keyword evidence="3" id="KW-0004">4Fe-4S</keyword>
<dbReference type="GO" id="GO:0061799">
    <property type="term" value="F:cyclic pyranopterin monophosphate synthase activity"/>
    <property type="evidence" value="ECO:0007669"/>
    <property type="project" value="TreeGrafter"/>
</dbReference>
<accession>A0A7C2TH39</accession>
<evidence type="ECO:0000256" key="10">
    <source>
        <dbReference type="ARBA" id="ARBA00023150"/>
    </source>
</evidence>
<evidence type="ECO:0000256" key="7">
    <source>
        <dbReference type="ARBA" id="ARBA00023004"/>
    </source>
</evidence>
<evidence type="ECO:0000256" key="12">
    <source>
        <dbReference type="ARBA" id="ARBA00048697"/>
    </source>
</evidence>
<dbReference type="SMART" id="SM00729">
    <property type="entry name" value="Elp3"/>
    <property type="match status" value="1"/>
</dbReference>
<reference evidence="14" key="1">
    <citation type="journal article" date="2020" name="mSystems">
        <title>Genome- and Community-Level Interaction Insights into Carbon Utilization and Element Cycling Functions of Hydrothermarchaeota in Hydrothermal Sediment.</title>
        <authorList>
            <person name="Zhou Z."/>
            <person name="Liu Y."/>
            <person name="Xu W."/>
            <person name="Pan J."/>
            <person name="Luo Z.H."/>
            <person name="Li M."/>
        </authorList>
    </citation>
    <scope>NUCLEOTIDE SEQUENCE [LARGE SCALE GENOMIC DNA]</scope>
    <source>
        <strain evidence="14">SpSt-1224</strain>
    </source>
</reference>
<dbReference type="GO" id="GO:0051539">
    <property type="term" value="F:4 iron, 4 sulfur cluster binding"/>
    <property type="evidence" value="ECO:0007669"/>
    <property type="project" value="UniProtKB-KW"/>
</dbReference>
<gene>
    <name evidence="14" type="primary">moaA</name>
    <name evidence="14" type="ORF">ENN98_03795</name>
</gene>
<dbReference type="InterPro" id="IPR010505">
    <property type="entry name" value="MoaA_twitch"/>
</dbReference>
<keyword evidence="9" id="KW-0342">GTP-binding</keyword>
<dbReference type="NCBIfam" id="TIGR02666">
    <property type="entry name" value="moaA"/>
    <property type="match status" value="1"/>
</dbReference>
<dbReference type="GO" id="GO:0061798">
    <property type="term" value="F:GTP 3',8'-cyclase activity"/>
    <property type="evidence" value="ECO:0007669"/>
    <property type="project" value="UniProtKB-EC"/>
</dbReference>
<dbReference type="GO" id="GO:0006777">
    <property type="term" value="P:Mo-molybdopterin cofactor biosynthetic process"/>
    <property type="evidence" value="ECO:0007669"/>
    <property type="project" value="UniProtKB-KW"/>
</dbReference>
<dbReference type="PANTHER" id="PTHR22960:SF0">
    <property type="entry name" value="MOLYBDENUM COFACTOR BIOSYNTHESIS PROTEIN 1"/>
    <property type="match status" value="1"/>
</dbReference>
<dbReference type="UniPathway" id="UPA00344"/>
<dbReference type="InterPro" id="IPR013483">
    <property type="entry name" value="MoaA"/>
</dbReference>
<comment type="caution">
    <text evidence="14">The sequence shown here is derived from an EMBL/GenBank/DDBJ whole genome shotgun (WGS) entry which is preliminary data.</text>
</comment>
<proteinExistence type="predicted"/>